<evidence type="ECO:0000256" key="1">
    <source>
        <dbReference type="SAM" id="MobiDB-lite"/>
    </source>
</evidence>
<organism evidence="2 3">
    <name type="scientific">Penicillium chermesinum</name>
    <dbReference type="NCBI Taxonomy" id="63820"/>
    <lineage>
        <taxon>Eukaryota</taxon>
        <taxon>Fungi</taxon>
        <taxon>Dikarya</taxon>
        <taxon>Ascomycota</taxon>
        <taxon>Pezizomycotina</taxon>
        <taxon>Eurotiomycetes</taxon>
        <taxon>Eurotiomycetidae</taxon>
        <taxon>Eurotiales</taxon>
        <taxon>Aspergillaceae</taxon>
        <taxon>Penicillium</taxon>
    </lineage>
</organism>
<evidence type="ECO:0000313" key="2">
    <source>
        <dbReference type="EMBL" id="KAJ5219718.1"/>
    </source>
</evidence>
<gene>
    <name evidence="2" type="ORF">N7468_008922</name>
</gene>
<name>A0A9W9NH88_9EURO</name>
<protein>
    <recommendedName>
        <fullName evidence="4">F-box domain-containing protein</fullName>
    </recommendedName>
</protein>
<evidence type="ECO:0000313" key="3">
    <source>
        <dbReference type="Proteomes" id="UP001150941"/>
    </source>
</evidence>
<accession>A0A9W9NH88</accession>
<dbReference type="Proteomes" id="UP001150941">
    <property type="component" value="Unassembled WGS sequence"/>
</dbReference>
<dbReference type="AlphaFoldDB" id="A0A9W9NH88"/>
<dbReference type="OrthoDB" id="2588098at2759"/>
<dbReference type="RefSeq" id="XP_058326548.1">
    <property type="nucleotide sequence ID" value="XM_058478218.1"/>
</dbReference>
<dbReference type="EMBL" id="JAPQKS010000007">
    <property type="protein sequence ID" value="KAJ5219718.1"/>
    <property type="molecule type" value="Genomic_DNA"/>
</dbReference>
<dbReference type="GeneID" id="83205521"/>
<sequence>MAQLWRVIAPERKETTGSLGTLDEALLSGSAAGLVPLLAVPLHQHRFVATPRRRQAITNNSSVEISSAKVARVRTHDSQPIAPNAPKTLSSLSSHVHCIIFRYLDNPFDALRLSLTNRYFWAVGLRRLEDFIMESLAPWAGERIVCVSDESDPRAIPDEILNETEKADLEELKGIYDLSNSAPTHGWRTVGAPVLPEELRKFVVEYEATHPMSEADHAEIMMGLKPEMLDFYPRDQPWILRNLTTKEYVRGEVIALKGEFVQGPNIEVLGFAEILVSRISWSSREAYFGRDKNLAHGKWAGHRFDITTLPAHEERAGNDGWRDVSDEVLRDLDVIIGSQKGDDWREHMSRRRQKSISSMRLGYT</sequence>
<proteinExistence type="predicted"/>
<reference evidence="2" key="2">
    <citation type="journal article" date="2023" name="IMA Fungus">
        <title>Comparative genomic study of the Penicillium genus elucidates a diverse pangenome and 15 lateral gene transfer events.</title>
        <authorList>
            <person name="Petersen C."/>
            <person name="Sorensen T."/>
            <person name="Nielsen M.R."/>
            <person name="Sondergaard T.E."/>
            <person name="Sorensen J.L."/>
            <person name="Fitzpatrick D.A."/>
            <person name="Frisvad J.C."/>
            <person name="Nielsen K.L."/>
        </authorList>
    </citation>
    <scope>NUCLEOTIDE SEQUENCE</scope>
    <source>
        <strain evidence="2">IBT 19713</strain>
    </source>
</reference>
<keyword evidence="3" id="KW-1185">Reference proteome</keyword>
<evidence type="ECO:0008006" key="4">
    <source>
        <dbReference type="Google" id="ProtNLM"/>
    </source>
</evidence>
<comment type="caution">
    <text evidence="2">The sequence shown here is derived from an EMBL/GenBank/DDBJ whole genome shotgun (WGS) entry which is preliminary data.</text>
</comment>
<feature type="region of interest" description="Disordered" evidence="1">
    <location>
        <begin position="345"/>
        <end position="364"/>
    </location>
</feature>
<reference evidence="2" key="1">
    <citation type="submission" date="2022-11" db="EMBL/GenBank/DDBJ databases">
        <authorList>
            <person name="Petersen C."/>
        </authorList>
    </citation>
    <scope>NUCLEOTIDE SEQUENCE</scope>
    <source>
        <strain evidence="2">IBT 19713</strain>
    </source>
</reference>